<dbReference type="PROSITE" id="PS50850">
    <property type="entry name" value="MFS"/>
    <property type="match status" value="1"/>
</dbReference>
<evidence type="ECO:0000256" key="7">
    <source>
        <dbReference type="ARBA" id="ARBA00023136"/>
    </source>
</evidence>
<dbReference type="CDD" id="cd17320">
    <property type="entry name" value="MFS_MdfA_MDR_like"/>
    <property type="match status" value="1"/>
</dbReference>
<feature type="transmembrane region" description="Helical" evidence="8">
    <location>
        <begin position="304"/>
        <end position="329"/>
    </location>
</feature>
<evidence type="ECO:0000313" key="11">
    <source>
        <dbReference type="Proteomes" id="UP000232638"/>
    </source>
</evidence>
<evidence type="ECO:0000256" key="8">
    <source>
        <dbReference type="RuleBase" id="RU365088"/>
    </source>
</evidence>
<dbReference type="InterPro" id="IPR011701">
    <property type="entry name" value="MFS"/>
</dbReference>
<feature type="transmembrane region" description="Helical" evidence="8">
    <location>
        <begin position="277"/>
        <end position="298"/>
    </location>
</feature>
<dbReference type="KEGG" id="tsy:THSYN_02680"/>
<dbReference type="OrthoDB" id="9812221at2"/>
<gene>
    <name evidence="10" type="ORF">THSYN_02680</name>
</gene>
<feature type="transmembrane region" description="Helical" evidence="8">
    <location>
        <begin position="341"/>
        <end position="362"/>
    </location>
</feature>
<feature type="transmembrane region" description="Helical" evidence="8">
    <location>
        <begin position="43"/>
        <end position="61"/>
    </location>
</feature>
<evidence type="ECO:0000256" key="6">
    <source>
        <dbReference type="ARBA" id="ARBA00022989"/>
    </source>
</evidence>
<keyword evidence="4" id="KW-1003">Cell membrane</keyword>
<evidence type="ECO:0000313" key="10">
    <source>
        <dbReference type="EMBL" id="AUB84618.1"/>
    </source>
</evidence>
<dbReference type="SUPFAM" id="SSF103473">
    <property type="entry name" value="MFS general substrate transporter"/>
    <property type="match status" value="1"/>
</dbReference>
<evidence type="ECO:0000256" key="4">
    <source>
        <dbReference type="ARBA" id="ARBA00022475"/>
    </source>
</evidence>
<comment type="similarity">
    <text evidence="2 8">Belongs to the major facilitator superfamily. Bcr/CmlA family.</text>
</comment>
<accession>A0A2K8UGE0</accession>
<protein>
    <recommendedName>
        <fullName evidence="8">Bcr/CflA family efflux transporter</fullName>
    </recommendedName>
</protein>
<sequence>MHIRPPILLTLGLLSGLTPFAIDMYLPSLPVIALDLGSSIELAQLTVTVYLGVFALAQLFLGPLSDVRGRRSTIGGGLALFCLGSLGCALAGSMETLIAARVVQALGGAAVAVTVPALVRDLCEKDECARVLSLVMLVMSLAPLLAPSIGGLIVGQVGWHWVFIALYGIGLLAIGLFFALLPETLPPARRHPADVGRVLRNYLQLMHHRTGMGYLLVGAFSFGGMMTYIVTSPFVYIILHAVPTAWFAVLFGLNVAAAMVTTTLNARLVTRLGAERLLRLGLGVQVVAALLLLGLALWGTPPLWAIVLATLLYLGVAGVVLGNAMAGYMMHFAPMAGTASAFSGAARFGTGAIVGSLVSLAHDGTARPLLLGMALCGLLAGLSYLWLVAAPRGLLRSAVPQRG</sequence>
<dbReference type="Gene3D" id="1.20.1720.10">
    <property type="entry name" value="Multidrug resistance protein D"/>
    <property type="match status" value="1"/>
</dbReference>
<dbReference type="InterPro" id="IPR036259">
    <property type="entry name" value="MFS_trans_sf"/>
</dbReference>
<dbReference type="Proteomes" id="UP000232638">
    <property type="component" value="Chromosome"/>
</dbReference>
<dbReference type="PANTHER" id="PTHR23502">
    <property type="entry name" value="MAJOR FACILITATOR SUPERFAMILY"/>
    <property type="match status" value="1"/>
</dbReference>
<dbReference type="Pfam" id="PF07690">
    <property type="entry name" value="MFS_1"/>
    <property type="match status" value="1"/>
</dbReference>
<evidence type="ECO:0000256" key="2">
    <source>
        <dbReference type="ARBA" id="ARBA00006236"/>
    </source>
</evidence>
<evidence type="ECO:0000259" key="9">
    <source>
        <dbReference type="PROSITE" id="PS50850"/>
    </source>
</evidence>
<dbReference type="InterPro" id="IPR004812">
    <property type="entry name" value="Efflux_drug-R_Bcr/CmlA"/>
</dbReference>
<keyword evidence="6 8" id="KW-1133">Transmembrane helix</keyword>
<keyword evidence="5 8" id="KW-0812">Transmembrane</keyword>
<dbReference type="AlphaFoldDB" id="A0A2K8UGE0"/>
<feature type="transmembrane region" description="Helical" evidence="8">
    <location>
        <begin position="159"/>
        <end position="181"/>
    </location>
</feature>
<evidence type="ECO:0000256" key="1">
    <source>
        <dbReference type="ARBA" id="ARBA00004651"/>
    </source>
</evidence>
<feature type="transmembrane region" description="Helical" evidence="8">
    <location>
        <begin position="368"/>
        <end position="387"/>
    </location>
</feature>
<dbReference type="InterPro" id="IPR020846">
    <property type="entry name" value="MFS_dom"/>
</dbReference>
<dbReference type="NCBIfam" id="TIGR00710">
    <property type="entry name" value="efflux_Bcr_CflA"/>
    <property type="match status" value="1"/>
</dbReference>
<feature type="transmembrane region" description="Helical" evidence="8">
    <location>
        <begin position="98"/>
        <end position="119"/>
    </location>
</feature>
<evidence type="ECO:0000256" key="3">
    <source>
        <dbReference type="ARBA" id="ARBA00022448"/>
    </source>
</evidence>
<keyword evidence="3 8" id="KW-0813">Transport</keyword>
<comment type="subcellular location">
    <subcellularLocation>
        <location evidence="8">Cell inner membrane</location>
        <topology evidence="8">Multi-pass membrane protein</topology>
    </subcellularLocation>
    <subcellularLocation>
        <location evidence="1">Cell membrane</location>
        <topology evidence="1">Multi-pass membrane protein</topology>
    </subcellularLocation>
</comment>
<dbReference type="GO" id="GO:0015385">
    <property type="term" value="F:sodium:proton antiporter activity"/>
    <property type="evidence" value="ECO:0007669"/>
    <property type="project" value="TreeGrafter"/>
</dbReference>
<dbReference type="NCBIfam" id="NF008314">
    <property type="entry name" value="PRK11102.1"/>
    <property type="match status" value="1"/>
</dbReference>
<name>A0A2K8UGE0_9GAMM</name>
<dbReference type="GO" id="GO:0042910">
    <property type="term" value="F:xenobiotic transmembrane transporter activity"/>
    <property type="evidence" value="ECO:0007669"/>
    <property type="project" value="InterPro"/>
</dbReference>
<reference evidence="10 11" key="1">
    <citation type="submission" date="2017-03" db="EMBL/GenBank/DDBJ databases">
        <title>Complete genome sequence of Candidatus 'Thiodictyon syntrophicum' sp. nov. strain Cad16T, a photolithoautotroph purple sulfur bacterium isolated from an alpine meromictic lake.</title>
        <authorList>
            <person name="Luedin S.M."/>
            <person name="Pothier J.F."/>
            <person name="Danza F."/>
            <person name="Storelli N."/>
            <person name="Wittwer M."/>
            <person name="Tonolla M."/>
        </authorList>
    </citation>
    <scope>NUCLEOTIDE SEQUENCE [LARGE SCALE GENOMIC DNA]</scope>
    <source>
        <strain evidence="10 11">Cad16T</strain>
    </source>
</reference>
<dbReference type="EMBL" id="CP020370">
    <property type="protein sequence ID" value="AUB84618.1"/>
    <property type="molecule type" value="Genomic_DNA"/>
</dbReference>
<feature type="domain" description="Major facilitator superfamily (MFS) profile" evidence="9">
    <location>
        <begin position="7"/>
        <end position="392"/>
    </location>
</feature>
<dbReference type="GO" id="GO:1990961">
    <property type="term" value="P:xenobiotic detoxification by transmembrane export across the plasma membrane"/>
    <property type="evidence" value="ECO:0007669"/>
    <property type="project" value="InterPro"/>
</dbReference>
<proteinExistence type="inferred from homology"/>
<feature type="transmembrane region" description="Helical" evidence="8">
    <location>
        <begin position="245"/>
        <end position="265"/>
    </location>
</feature>
<comment type="caution">
    <text evidence="8">Lacks conserved residue(s) required for the propagation of feature annotation.</text>
</comment>
<feature type="transmembrane region" description="Helical" evidence="8">
    <location>
        <begin position="214"/>
        <end position="239"/>
    </location>
</feature>
<feature type="transmembrane region" description="Helical" evidence="8">
    <location>
        <begin position="131"/>
        <end position="153"/>
    </location>
</feature>
<evidence type="ECO:0000256" key="5">
    <source>
        <dbReference type="ARBA" id="ARBA00022692"/>
    </source>
</evidence>
<keyword evidence="11" id="KW-1185">Reference proteome</keyword>
<feature type="transmembrane region" description="Helical" evidence="8">
    <location>
        <begin position="73"/>
        <end position="92"/>
    </location>
</feature>
<organism evidence="10 11">
    <name type="scientific">Candidatus Thiodictyon syntrophicum</name>
    <dbReference type="NCBI Taxonomy" id="1166950"/>
    <lineage>
        <taxon>Bacteria</taxon>
        <taxon>Pseudomonadati</taxon>
        <taxon>Pseudomonadota</taxon>
        <taxon>Gammaproteobacteria</taxon>
        <taxon>Chromatiales</taxon>
        <taxon>Chromatiaceae</taxon>
        <taxon>Thiodictyon</taxon>
    </lineage>
</organism>
<dbReference type="GO" id="GO:0005886">
    <property type="term" value="C:plasma membrane"/>
    <property type="evidence" value="ECO:0007669"/>
    <property type="project" value="UniProtKB-SubCell"/>
</dbReference>
<keyword evidence="8" id="KW-0997">Cell inner membrane</keyword>
<dbReference type="PANTHER" id="PTHR23502:SF132">
    <property type="entry name" value="POLYAMINE TRANSPORTER 2-RELATED"/>
    <property type="match status" value="1"/>
</dbReference>
<keyword evidence="7 8" id="KW-0472">Membrane</keyword>